<feature type="domain" description="Ig-like" evidence="20">
    <location>
        <begin position="526"/>
        <end position="613"/>
    </location>
</feature>
<feature type="domain" description="Fibronectin type-III" evidence="21">
    <location>
        <begin position="859"/>
        <end position="955"/>
    </location>
</feature>
<dbReference type="InterPro" id="IPR013098">
    <property type="entry name" value="Ig_I-set"/>
</dbReference>
<name>A0A8C6UCK1_9GOBI</name>
<evidence type="ECO:0000256" key="11">
    <source>
        <dbReference type="ARBA" id="ARBA00022902"/>
    </source>
</evidence>
<dbReference type="InterPro" id="IPR007110">
    <property type="entry name" value="Ig-like_dom"/>
</dbReference>
<evidence type="ECO:0000256" key="13">
    <source>
        <dbReference type="ARBA" id="ARBA00023136"/>
    </source>
</evidence>
<organism evidence="22 23">
    <name type="scientific">Neogobius melanostomus</name>
    <name type="common">round goby</name>
    <dbReference type="NCBI Taxonomy" id="47308"/>
    <lineage>
        <taxon>Eukaryota</taxon>
        <taxon>Metazoa</taxon>
        <taxon>Chordata</taxon>
        <taxon>Craniata</taxon>
        <taxon>Vertebrata</taxon>
        <taxon>Euteleostomi</taxon>
        <taxon>Actinopterygii</taxon>
        <taxon>Neopterygii</taxon>
        <taxon>Teleostei</taxon>
        <taxon>Neoteleostei</taxon>
        <taxon>Acanthomorphata</taxon>
        <taxon>Gobiaria</taxon>
        <taxon>Gobiiformes</taxon>
        <taxon>Gobioidei</taxon>
        <taxon>Gobiidae</taxon>
        <taxon>Benthophilinae</taxon>
        <taxon>Neogobiini</taxon>
        <taxon>Neogobius</taxon>
    </lineage>
</organism>
<feature type="region of interest" description="Disordered" evidence="17">
    <location>
        <begin position="1076"/>
        <end position="1150"/>
    </location>
</feature>
<feature type="transmembrane region" description="Helical" evidence="18">
    <location>
        <begin position="1025"/>
        <end position="1046"/>
    </location>
</feature>
<dbReference type="FunFam" id="2.60.40.10:FF:000005">
    <property type="entry name" value="Neuronal cell adhesion molecule"/>
    <property type="match status" value="1"/>
</dbReference>
<evidence type="ECO:0000259" key="21">
    <source>
        <dbReference type="PROSITE" id="PS50853"/>
    </source>
</evidence>
<comment type="similarity">
    <text evidence="2">Belongs to the immunoglobulin superfamily. L1/neurofascin/NgCAM family.</text>
</comment>
<dbReference type="SUPFAM" id="SSF49265">
    <property type="entry name" value="Fibronectin type III"/>
    <property type="match status" value="2"/>
</dbReference>
<keyword evidence="8" id="KW-0677">Repeat</keyword>
<evidence type="ECO:0000256" key="15">
    <source>
        <dbReference type="ARBA" id="ARBA00023180"/>
    </source>
</evidence>
<feature type="domain" description="Ig-like" evidence="20">
    <location>
        <begin position="435"/>
        <end position="522"/>
    </location>
</feature>
<dbReference type="PROSITE" id="PS50853">
    <property type="entry name" value="FN3"/>
    <property type="match status" value="3"/>
</dbReference>
<dbReference type="PROSITE" id="PS50835">
    <property type="entry name" value="IG_LIKE"/>
    <property type="match status" value="6"/>
</dbReference>
<dbReference type="GO" id="GO:0098632">
    <property type="term" value="F:cell-cell adhesion mediator activity"/>
    <property type="evidence" value="ECO:0007669"/>
    <property type="project" value="TreeGrafter"/>
</dbReference>
<feature type="domain" description="Ig-like" evidence="20">
    <location>
        <begin position="33"/>
        <end position="120"/>
    </location>
</feature>
<feature type="domain" description="Ig-like" evidence="20">
    <location>
        <begin position="248"/>
        <end position="336"/>
    </location>
</feature>
<reference evidence="22" key="1">
    <citation type="submission" date="2025-08" db="UniProtKB">
        <authorList>
            <consortium name="Ensembl"/>
        </authorList>
    </citation>
    <scope>IDENTIFICATION</scope>
</reference>
<feature type="compositionally biased region" description="Polar residues" evidence="17">
    <location>
        <begin position="1141"/>
        <end position="1150"/>
    </location>
</feature>
<keyword evidence="9" id="KW-0221">Differentiation</keyword>
<dbReference type="SUPFAM" id="SSF48726">
    <property type="entry name" value="Immunoglobulin"/>
    <property type="match status" value="6"/>
</dbReference>
<dbReference type="PROSITE" id="PS00290">
    <property type="entry name" value="IG_MHC"/>
    <property type="match status" value="1"/>
</dbReference>
<keyword evidence="14" id="KW-1015">Disulfide bond</keyword>
<keyword evidence="15" id="KW-0325">Glycoprotein</keyword>
<dbReference type="CDD" id="cd00063">
    <property type="entry name" value="FN3"/>
    <property type="match status" value="3"/>
</dbReference>
<evidence type="ECO:0000256" key="18">
    <source>
        <dbReference type="SAM" id="Phobius"/>
    </source>
</evidence>
<evidence type="ECO:0000256" key="2">
    <source>
        <dbReference type="ARBA" id="ARBA00008588"/>
    </source>
</evidence>
<evidence type="ECO:0000256" key="9">
    <source>
        <dbReference type="ARBA" id="ARBA00022782"/>
    </source>
</evidence>
<dbReference type="FunFam" id="2.60.40.10:FF:000063">
    <property type="entry name" value="neural cell adhesion molecule L1"/>
    <property type="match status" value="1"/>
</dbReference>
<dbReference type="SMART" id="SM00409">
    <property type="entry name" value="IG"/>
    <property type="match status" value="6"/>
</dbReference>
<keyword evidence="12 18" id="KW-1133">Transmembrane helix</keyword>
<reference evidence="22" key="2">
    <citation type="submission" date="2025-09" db="UniProtKB">
        <authorList>
            <consortium name="Ensembl"/>
        </authorList>
    </citation>
    <scope>IDENTIFICATION</scope>
</reference>
<feature type="chain" id="PRO_5034523748" evidence="19">
    <location>
        <begin position="23"/>
        <end position="1150"/>
    </location>
</feature>
<keyword evidence="10" id="KW-0130">Cell adhesion</keyword>
<evidence type="ECO:0000256" key="4">
    <source>
        <dbReference type="ARBA" id="ARBA00022475"/>
    </source>
</evidence>
<keyword evidence="6 18" id="KW-0812">Transmembrane</keyword>
<evidence type="ECO:0000256" key="17">
    <source>
        <dbReference type="SAM" id="MobiDB-lite"/>
    </source>
</evidence>
<proteinExistence type="inferred from homology"/>
<dbReference type="InterPro" id="IPR003599">
    <property type="entry name" value="Ig_sub"/>
</dbReference>
<feature type="domain" description="Fibronectin type-III" evidence="21">
    <location>
        <begin position="630"/>
        <end position="748"/>
    </location>
</feature>
<dbReference type="InterPro" id="IPR003961">
    <property type="entry name" value="FN3_dom"/>
</dbReference>
<evidence type="ECO:0000259" key="20">
    <source>
        <dbReference type="PROSITE" id="PS50835"/>
    </source>
</evidence>
<dbReference type="SMART" id="SM00060">
    <property type="entry name" value="FN3"/>
    <property type="match status" value="3"/>
</dbReference>
<evidence type="ECO:0000256" key="10">
    <source>
        <dbReference type="ARBA" id="ARBA00022889"/>
    </source>
</evidence>
<dbReference type="InterPro" id="IPR026966">
    <property type="entry name" value="Neurofascin/L1/NrCAM_C"/>
</dbReference>
<evidence type="ECO:0000256" key="5">
    <source>
        <dbReference type="ARBA" id="ARBA00022553"/>
    </source>
</evidence>
<feature type="domain" description="Ig-like" evidence="20">
    <location>
        <begin position="131"/>
        <end position="221"/>
    </location>
</feature>
<dbReference type="InterPro" id="IPR003598">
    <property type="entry name" value="Ig_sub2"/>
</dbReference>
<dbReference type="InterPro" id="IPR003006">
    <property type="entry name" value="Ig/MHC_CS"/>
</dbReference>
<evidence type="ECO:0000256" key="3">
    <source>
        <dbReference type="ARBA" id="ARBA00022473"/>
    </source>
</evidence>
<feature type="signal peptide" evidence="19">
    <location>
        <begin position="1"/>
        <end position="22"/>
    </location>
</feature>
<comment type="subcellular location">
    <subcellularLocation>
        <location evidence="1">Cell membrane</location>
        <topology evidence="1">Single-pass type I membrane protein</topology>
    </subcellularLocation>
</comment>
<dbReference type="FunFam" id="2.60.40.10:FF:000078">
    <property type="entry name" value="Neuronal cell adhesion molecule"/>
    <property type="match status" value="1"/>
</dbReference>
<evidence type="ECO:0000256" key="19">
    <source>
        <dbReference type="SAM" id="SignalP"/>
    </source>
</evidence>
<evidence type="ECO:0000256" key="7">
    <source>
        <dbReference type="ARBA" id="ARBA00022729"/>
    </source>
</evidence>
<dbReference type="Ensembl" id="ENSNMLT00000038578.1">
    <property type="protein sequence ID" value="ENSNMLP00000034631.1"/>
    <property type="gene ID" value="ENSNMLG00000010445.1"/>
</dbReference>
<keyword evidence="3" id="KW-0217">Developmental protein</keyword>
<dbReference type="Pfam" id="PF00041">
    <property type="entry name" value="fn3"/>
    <property type="match status" value="3"/>
</dbReference>
<evidence type="ECO:0000256" key="6">
    <source>
        <dbReference type="ARBA" id="ARBA00022692"/>
    </source>
</evidence>
<dbReference type="InterPro" id="IPR036179">
    <property type="entry name" value="Ig-like_dom_sf"/>
</dbReference>
<keyword evidence="7 19" id="KW-0732">Signal</keyword>
<evidence type="ECO:0000313" key="22">
    <source>
        <dbReference type="Ensembl" id="ENSNMLP00000034631.1"/>
    </source>
</evidence>
<evidence type="ECO:0000256" key="14">
    <source>
        <dbReference type="ARBA" id="ARBA00023157"/>
    </source>
</evidence>
<keyword evidence="4" id="KW-1003">Cell membrane</keyword>
<dbReference type="Proteomes" id="UP000694523">
    <property type="component" value="Unplaced"/>
</dbReference>
<dbReference type="FunFam" id="2.60.40.10:FF:000363">
    <property type="entry name" value="neurofascin isoform X1"/>
    <property type="match status" value="1"/>
</dbReference>
<dbReference type="GO" id="GO:0005886">
    <property type="term" value="C:plasma membrane"/>
    <property type="evidence" value="ECO:0007669"/>
    <property type="project" value="UniProtKB-SubCell"/>
</dbReference>
<dbReference type="PRINTS" id="PR00014">
    <property type="entry name" value="FNTYPEIII"/>
</dbReference>
<evidence type="ECO:0000256" key="12">
    <source>
        <dbReference type="ARBA" id="ARBA00022989"/>
    </source>
</evidence>
<keyword evidence="5" id="KW-0597">Phosphoprotein</keyword>
<protein>
    <submittedName>
        <fullName evidence="22">Neuronal cell adhesion molecule</fullName>
    </submittedName>
</protein>
<dbReference type="FunFam" id="2.60.40.10:FF:000114">
    <property type="entry name" value="Neuronal cell adhesion molecule"/>
    <property type="match status" value="1"/>
</dbReference>
<dbReference type="GO" id="GO:0007411">
    <property type="term" value="P:axon guidance"/>
    <property type="evidence" value="ECO:0007669"/>
    <property type="project" value="TreeGrafter"/>
</dbReference>
<dbReference type="Pfam" id="PF07679">
    <property type="entry name" value="I-set"/>
    <property type="match status" value="3"/>
</dbReference>
<keyword evidence="13 18" id="KW-0472">Membrane</keyword>
<accession>A0A8C6UCK1</accession>
<dbReference type="SMART" id="SM00408">
    <property type="entry name" value="IGc2"/>
    <property type="match status" value="6"/>
</dbReference>
<keyword evidence="11" id="KW-0524">Neurogenesis</keyword>
<dbReference type="Gene3D" id="2.60.40.10">
    <property type="entry name" value="Immunoglobulins"/>
    <property type="match status" value="9"/>
</dbReference>
<feature type="domain" description="Fibronectin type-III" evidence="21">
    <location>
        <begin position="753"/>
        <end position="855"/>
    </location>
</feature>
<sequence>MMEERRTVTALLLLVLGHLTTALEVPLDLSQPPTITHQSPKDYIIDPRENIIIHCEAKGKPHPSFSWTRDGTHFDIDHLSNVNMKQRSGTLVVDIRNDKAEHYEGTYQCTARNDHGTALSHNIVVRQSRSPLWSKEKIKPIVVQEGVPLVLPCRPPAGLPPPIIFWMDNNFQRLPQSRRVSQSLNGDLYFSNVLRADSRNDYICYARFPHTQTIQQKQPITVKVLNRKYQHDLILSLRSFYGFSERRPTFLTPSGQSSSKVVLRGQVLEMECIAEGLPTPEISWTKVSGELPAERTSYLHYQKTLRIVNVSEADAGEYRCIARNELGSVHQTIHVAVKAAPYWISGSPKNLILAPGENGALTCRASGTPKPAISWAMNGVPIENSPNDLSRRVDDDTIIFTNVQTGSSAVYQCNVSNEYGYLLSNAFVNVLSEPPRVLTPAHHVYQVIKNHQALLDCSSFGSPIPEITWFKDSRASTLDGEPYKIHDNGTLEIHGSQTRHNGKYTCVAKNMLGISENHVYLEVKEPTRILKQPEYKVVQRGRDAVFECKVKHDPTLIPTMTWLKDDDELPDDERLVVDSDSLTITDVTDSDAGVYTCIMNTTLDQDSASAELTVVEATPTPPVVYELPDAPTDLELTEQKKRSVQLTWTPGDEHNSPIESINYLLNLSLYPLQPLTANQSNGPGLYYRVMWRQKGVESDWTAVPVRNASKFVVSGTPTFAPYELKVQALNDHGAGPEPDVAHGYSGEDLPLAAPDNVQVQVISSTQAAVHWDAVPAKLLRGHLKGYKVYYWKERGLHKHNHHHEEKQILTFGGNHTHGKLPGLHPFSLYSCHVRVFNGKGEGPPSPIQPFETDEGVPGAPSSLVITDSNVDSLTLEWSPPHDRNGHITGYTLKYHPVNNTHALGPLEELALPSNETSVVLVNLKYSTRYKFYLNAKTKIGAGPPISQEAVTIMDEGKTATLEESANWHKELVNGSDNFVVKGLKAGVSYWVRLVASGQSDLPLQACFTLSPAVASRQVDIATQGWFIGLMCAIALLILILLIICFIQRNKGGKYPGEERGCHTDPEFQPMKEEDCTFGEYSDNEDHKPLKGSRTPSNGTVKREDSDDSLVDYGEGGDGQFNEDGSFIGQYSGKSEAPSPVNAMNSLNSFV</sequence>
<evidence type="ECO:0000256" key="1">
    <source>
        <dbReference type="ARBA" id="ARBA00004251"/>
    </source>
</evidence>
<dbReference type="FunFam" id="2.60.40.10:FF:000038">
    <property type="entry name" value="Neuronal cell adhesion molecule"/>
    <property type="match status" value="1"/>
</dbReference>
<keyword evidence="23" id="KW-1185">Reference proteome</keyword>
<dbReference type="FunFam" id="2.60.40.10:FF:000238">
    <property type="entry name" value="Neuronal cell adhesion molecule"/>
    <property type="match status" value="1"/>
</dbReference>
<evidence type="ECO:0000256" key="8">
    <source>
        <dbReference type="ARBA" id="ARBA00022737"/>
    </source>
</evidence>
<dbReference type="PANTHER" id="PTHR44170">
    <property type="entry name" value="PROTEIN SIDEKICK"/>
    <property type="match status" value="1"/>
</dbReference>
<dbReference type="PANTHER" id="PTHR44170:SF15">
    <property type="entry name" value="NEURONAL CELL ADHESION MOLECULE"/>
    <property type="match status" value="1"/>
</dbReference>
<feature type="domain" description="Ig-like" evidence="20">
    <location>
        <begin position="341"/>
        <end position="429"/>
    </location>
</feature>
<dbReference type="AlphaFoldDB" id="A0A8C6UCK1"/>
<evidence type="ECO:0000256" key="16">
    <source>
        <dbReference type="ARBA" id="ARBA00023319"/>
    </source>
</evidence>
<evidence type="ECO:0000313" key="23">
    <source>
        <dbReference type="Proteomes" id="UP000694523"/>
    </source>
</evidence>
<keyword evidence="16" id="KW-0393">Immunoglobulin domain</keyword>
<dbReference type="InterPro" id="IPR013783">
    <property type="entry name" value="Ig-like_fold"/>
</dbReference>
<dbReference type="GO" id="GO:0030424">
    <property type="term" value="C:axon"/>
    <property type="evidence" value="ECO:0007669"/>
    <property type="project" value="UniProtKB-ARBA"/>
</dbReference>
<dbReference type="Pfam" id="PF13882">
    <property type="entry name" value="Bravo_FIGEY"/>
    <property type="match status" value="1"/>
</dbReference>
<dbReference type="InterPro" id="IPR036116">
    <property type="entry name" value="FN3_sf"/>
</dbReference>
<dbReference type="GO" id="GO:0007420">
    <property type="term" value="P:brain development"/>
    <property type="evidence" value="ECO:0007669"/>
    <property type="project" value="TreeGrafter"/>
</dbReference>
<dbReference type="Pfam" id="PF13927">
    <property type="entry name" value="Ig_3"/>
    <property type="match status" value="2"/>
</dbReference>